<dbReference type="InterPro" id="IPR036390">
    <property type="entry name" value="WH_DNA-bd_sf"/>
</dbReference>
<protein>
    <recommendedName>
        <fullName evidence="1">Transcription regulator TrmB N-terminal domain-containing protein</fullName>
    </recommendedName>
</protein>
<sequence>MKMAGSFCEDALEALGLGSYASRAYAALARLPHSTAPQLADESKLPRQRIYDVLDSLVDLKLVVKAPGKPATYRAADPMDASAALLRGHHDRLTQLEAMAADLVTELRPDWLAARAAPKRRLVPDRKAGPQMEHWRDYATHSVLVTACPPFDGLRAPDWVHQVHALTRAGGTVRCVYHADLLNDTHLLNRAAAFAAAGEQARIAPRVPIRMILTDSGRALVALPSHVSDVASGPVLLVDDAHAVQELQTTFDQLWDGAAPLST</sequence>
<reference evidence="2 3" key="1">
    <citation type="submission" date="2018-06" db="EMBL/GenBank/DDBJ databases">
        <title>Streptacidiphilus pinicola sp. nov., isolated from pine grove soil.</title>
        <authorList>
            <person name="Roh S.G."/>
            <person name="Park S."/>
            <person name="Kim M.-K."/>
            <person name="Yun B.-R."/>
            <person name="Park J."/>
            <person name="Kim M.J."/>
            <person name="Kim Y.S."/>
            <person name="Kim S.B."/>
        </authorList>
    </citation>
    <scope>NUCLEOTIDE SEQUENCE [LARGE SCALE GENOMIC DNA]</scope>
    <source>
        <strain evidence="2 3">MMS16-CNU450</strain>
    </source>
</reference>
<dbReference type="Pfam" id="PF01978">
    <property type="entry name" value="TrmB"/>
    <property type="match status" value="1"/>
</dbReference>
<evidence type="ECO:0000313" key="2">
    <source>
        <dbReference type="EMBL" id="RAG84272.1"/>
    </source>
</evidence>
<dbReference type="OrthoDB" id="5932488at2"/>
<name>A0A2X0IGV0_9ACTN</name>
<comment type="caution">
    <text evidence="2">The sequence shown here is derived from an EMBL/GenBank/DDBJ whole genome shotgun (WGS) entry which is preliminary data.</text>
</comment>
<feature type="domain" description="Transcription regulator TrmB N-terminal" evidence="1">
    <location>
        <begin position="12"/>
        <end position="78"/>
    </location>
</feature>
<dbReference type="PANTHER" id="PTHR34293:SF1">
    <property type="entry name" value="HTH-TYPE TRANSCRIPTIONAL REGULATOR TRMBL2"/>
    <property type="match status" value="1"/>
</dbReference>
<evidence type="ECO:0000313" key="3">
    <source>
        <dbReference type="Proteomes" id="UP000248889"/>
    </source>
</evidence>
<dbReference type="InterPro" id="IPR051797">
    <property type="entry name" value="TrmB-like"/>
</dbReference>
<dbReference type="PANTHER" id="PTHR34293">
    <property type="entry name" value="HTH-TYPE TRANSCRIPTIONAL REGULATOR TRMBL2"/>
    <property type="match status" value="1"/>
</dbReference>
<organism evidence="2 3">
    <name type="scientific">Streptacidiphilus pinicola</name>
    <dbReference type="NCBI Taxonomy" id="2219663"/>
    <lineage>
        <taxon>Bacteria</taxon>
        <taxon>Bacillati</taxon>
        <taxon>Actinomycetota</taxon>
        <taxon>Actinomycetes</taxon>
        <taxon>Kitasatosporales</taxon>
        <taxon>Streptomycetaceae</taxon>
        <taxon>Streptacidiphilus</taxon>
    </lineage>
</organism>
<accession>A0A2X0IGV0</accession>
<dbReference type="RefSeq" id="WP_111501936.1">
    <property type="nucleotide sequence ID" value="NZ_QKYN01000067.1"/>
</dbReference>
<dbReference type="SUPFAM" id="SSF46785">
    <property type="entry name" value="Winged helix' DNA-binding domain"/>
    <property type="match status" value="1"/>
</dbReference>
<dbReference type="Proteomes" id="UP000248889">
    <property type="component" value="Unassembled WGS sequence"/>
</dbReference>
<dbReference type="Gene3D" id="1.10.10.10">
    <property type="entry name" value="Winged helix-like DNA-binding domain superfamily/Winged helix DNA-binding domain"/>
    <property type="match status" value="1"/>
</dbReference>
<dbReference type="InterPro" id="IPR036388">
    <property type="entry name" value="WH-like_DNA-bd_sf"/>
</dbReference>
<dbReference type="AlphaFoldDB" id="A0A2X0IGV0"/>
<keyword evidence="3" id="KW-1185">Reference proteome</keyword>
<proteinExistence type="predicted"/>
<dbReference type="EMBL" id="QKYN01000067">
    <property type="protein sequence ID" value="RAG84272.1"/>
    <property type="molecule type" value="Genomic_DNA"/>
</dbReference>
<evidence type="ECO:0000259" key="1">
    <source>
        <dbReference type="Pfam" id="PF01978"/>
    </source>
</evidence>
<gene>
    <name evidence="2" type="ORF">DN069_17405</name>
</gene>
<dbReference type="InterPro" id="IPR002831">
    <property type="entry name" value="Tscrpt_reg_TrmB_N"/>
</dbReference>